<accession>A0A448HK32</accession>
<feature type="region of interest" description="Disordered" evidence="2">
    <location>
        <begin position="1"/>
        <end position="146"/>
    </location>
</feature>
<dbReference type="GO" id="GO:0004222">
    <property type="term" value="F:metalloendopeptidase activity"/>
    <property type="evidence" value="ECO:0007669"/>
    <property type="project" value="TreeGrafter"/>
</dbReference>
<dbReference type="PANTHER" id="PTHR21666:SF289">
    <property type="entry name" value="L-ALA--D-GLU ENDOPEPTIDASE"/>
    <property type="match status" value="1"/>
</dbReference>
<dbReference type="RefSeq" id="WP_232009772.1">
    <property type="nucleotide sequence ID" value="NZ_LR134350.1"/>
</dbReference>
<dbReference type="InterPro" id="IPR011055">
    <property type="entry name" value="Dup_hybrid_motif"/>
</dbReference>
<feature type="domain" description="M23ase beta-sheet core" evidence="3">
    <location>
        <begin position="294"/>
        <end position="389"/>
    </location>
</feature>
<keyword evidence="5" id="KW-1185">Reference proteome</keyword>
<feature type="compositionally biased region" description="Low complexity" evidence="2">
    <location>
        <begin position="17"/>
        <end position="76"/>
    </location>
</feature>
<feature type="compositionally biased region" description="Low complexity" evidence="2">
    <location>
        <begin position="94"/>
        <end position="120"/>
    </location>
</feature>
<name>A0A448HK32_9ACTO</name>
<reference evidence="4 5" key="1">
    <citation type="submission" date="2018-12" db="EMBL/GenBank/DDBJ databases">
        <authorList>
            <consortium name="Pathogen Informatics"/>
        </authorList>
    </citation>
    <scope>NUCLEOTIDE SEQUENCE [LARGE SCALE GENOMIC DNA]</scope>
    <source>
        <strain evidence="4 5">NCTC11636</strain>
    </source>
</reference>
<keyword evidence="1" id="KW-0732">Signal</keyword>
<protein>
    <submittedName>
        <fullName evidence="4">Glycyl-glycine endopeptidase ALE-1</fullName>
        <ecNumber evidence="4">3.4.24.75</ecNumber>
    </submittedName>
</protein>
<gene>
    <name evidence="4" type="ORF">NCTC11636_02451</name>
</gene>
<dbReference type="CDD" id="cd12797">
    <property type="entry name" value="M23_peptidase"/>
    <property type="match status" value="1"/>
</dbReference>
<dbReference type="AlphaFoldDB" id="A0A448HK32"/>
<dbReference type="PANTHER" id="PTHR21666">
    <property type="entry name" value="PEPTIDASE-RELATED"/>
    <property type="match status" value="1"/>
</dbReference>
<dbReference type="InterPro" id="IPR050570">
    <property type="entry name" value="Cell_wall_metabolism_enzyme"/>
</dbReference>
<feature type="region of interest" description="Disordered" evidence="2">
    <location>
        <begin position="182"/>
        <end position="203"/>
    </location>
</feature>
<evidence type="ECO:0000313" key="5">
    <source>
        <dbReference type="Proteomes" id="UP000266895"/>
    </source>
</evidence>
<sequence length="414" mass="41755">MAQQPMTRRERRDAERAAAAAAAQAQSAALPSSAAAPAAPASSSSPTTVSAAAGDLPTAATPAAAAPAAATGTDAPAQRRRRRSTPPPTPPVRPATEALPPAVPEPAAAAEPEPAAAAPEPAEEPVPEADPVAPPRPRSTQSSRRRGISAVGRVGILTLLAVATVLAPLSSQVTADASGTAALSAPQDGQSPSSRASSGNSTSVAAAVLGSDADVDTSTDTELSNVPDAATLARIRAAYENAAVTCAAPASGASGDTSAFTTAPEVFFPMVAGTYEISSPYGYRLHPTLGTMKLHAGQDYSAPVGTPMYAVAAGKVVTAGMVDGTGTVTIEHNVDGQTWYTSYLHMYEDGIYVKVGDEVTAGQLIAGVGNTGRSTGAHLHFEVRTKNDMADTSTVDPQAWLAEHQAVELSTDCS</sequence>
<organism evidence="4 5">
    <name type="scientific">Actinomyces howellii</name>
    <dbReference type="NCBI Taxonomy" id="52771"/>
    <lineage>
        <taxon>Bacteria</taxon>
        <taxon>Bacillati</taxon>
        <taxon>Actinomycetota</taxon>
        <taxon>Actinomycetes</taxon>
        <taxon>Actinomycetales</taxon>
        <taxon>Actinomycetaceae</taxon>
        <taxon>Actinomyces</taxon>
    </lineage>
</organism>
<dbReference type="InterPro" id="IPR006311">
    <property type="entry name" value="TAT_signal"/>
</dbReference>
<dbReference type="PROSITE" id="PS51318">
    <property type="entry name" value="TAT"/>
    <property type="match status" value="1"/>
</dbReference>
<feature type="compositionally biased region" description="Polar residues" evidence="2">
    <location>
        <begin position="187"/>
        <end position="203"/>
    </location>
</feature>
<evidence type="ECO:0000256" key="1">
    <source>
        <dbReference type="ARBA" id="ARBA00022729"/>
    </source>
</evidence>
<evidence type="ECO:0000259" key="3">
    <source>
        <dbReference type="Pfam" id="PF01551"/>
    </source>
</evidence>
<dbReference type="Pfam" id="PF01551">
    <property type="entry name" value="Peptidase_M23"/>
    <property type="match status" value="1"/>
</dbReference>
<proteinExistence type="predicted"/>
<dbReference type="EC" id="3.4.24.75" evidence="4"/>
<dbReference type="EMBL" id="LR134350">
    <property type="protein sequence ID" value="VEG29978.1"/>
    <property type="molecule type" value="Genomic_DNA"/>
</dbReference>
<dbReference type="InterPro" id="IPR016047">
    <property type="entry name" value="M23ase_b-sheet_dom"/>
</dbReference>
<dbReference type="SUPFAM" id="SSF51261">
    <property type="entry name" value="Duplicated hybrid motif"/>
    <property type="match status" value="1"/>
</dbReference>
<evidence type="ECO:0000256" key="2">
    <source>
        <dbReference type="SAM" id="MobiDB-lite"/>
    </source>
</evidence>
<feature type="compositionally biased region" description="Basic and acidic residues" evidence="2">
    <location>
        <begin position="7"/>
        <end position="16"/>
    </location>
</feature>
<dbReference type="Gene3D" id="2.70.70.10">
    <property type="entry name" value="Glucose Permease (Domain IIA)"/>
    <property type="match status" value="1"/>
</dbReference>
<dbReference type="Proteomes" id="UP000266895">
    <property type="component" value="Chromosome"/>
</dbReference>
<keyword evidence="4" id="KW-0378">Hydrolase</keyword>
<dbReference type="KEGG" id="ahw:NCTC11636_02451"/>
<evidence type="ECO:0000313" key="4">
    <source>
        <dbReference type="EMBL" id="VEG29978.1"/>
    </source>
</evidence>